<evidence type="ECO:0000313" key="10">
    <source>
        <dbReference type="Proteomes" id="UP001250214"/>
    </source>
</evidence>
<keyword evidence="1 9" id="KW-0808">Transferase</keyword>
<evidence type="ECO:0000313" key="9">
    <source>
        <dbReference type="EMBL" id="MDS1270933.1"/>
    </source>
</evidence>
<keyword evidence="4 5" id="KW-0067">ATP-binding</keyword>
<dbReference type="PROSITE" id="PS50011">
    <property type="entry name" value="PROTEIN_KINASE_DOM"/>
    <property type="match status" value="1"/>
</dbReference>
<dbReference type="SUPFAM" id="SSF56112">
    <property type="entry name" value="Protein kinase-like (PK-like)"/>
    <property type="match status" value="1"/>
</dbReference>
<dbReference type="RefSeq" id="WP_310912488.1">
    <property type="nucleotide sequence ID" value="NZ_JAVLVT010000005.1"/>
</dbReference>
<accession>A0ABU2H6M7</accession>
<dbReference type="InterPro" id="IPR008271">
    <property type="entry name" value="Ser/Thr_kinase_AS"/>
</dbReference>
<reference evidence="10" key="1">
    <citation type="submission" date="2023-07" db="EMBL/GenBank/DDBJ databases">
        <title>Novel species in the genus Lipingzhangella isolated from Sambhar Salt Lake.</title>
        <authorList>
            <person name="Jiya N."/>
            <person name="Kajale S."/>
            <person name="Sharma A."/>
        </authorList>
    </citation>
    <scope>NUCLEOTIDE SEQUENCE [LARGE SCALE GENOMIC DNA]</scope>
    <source>
        <strain evidence="10">LS1_29</strain>
    </source>
</reference>
<evidence type="ECO:0000256" key="6">
    <source>
        <dbReference type="SAM" id="MobiDB-lite"/>
    </source>
</evidence>
<dbReference type="GO" id="GO:0004674">
    <property type="term" value="F:protein serine/threonine kinase activity"/>
    <property type="evidence" value="ECO:0007669"/>
    <property type="project" value="UniProtKB-EC"/>
</dbReference>
<dbReference type="CDD" id="cd14014">
    <property type="entry name" value="STKc_PknB_like"/>
    <property type="match status" value="1"/>
</dbReference>
<evidence type="ECO:0000256" key="1">
    <source>
        <dbReference type="ARBA" id="ARBA00022679"/>
    </source>
</evidence>
<evidence type="ECO:0000256" key="4">
    <source>
        <dbReference type="ARBA" id="ARBA00022840"/>
    </source>
</evidence>
<proteinExistence type="predicted"/>
<keyword evidence="7" id="KW-1133">Transmembrane helix</keyword>
<dbReference type="PROSITE" id="PS00107">
    <property type="entry name" value="PROTEIN_KINASE_ATP"/>
    <property type="match status" value="1"/>
</dbReference>
<dbReference type="InterPro" id="IPR000719">
    <property type="entry name" value="Prot_kinase_dom"/>
</dbReference>
<feature type="binding site" evidence="5">
    <location>
        <position position="58"/>
    </location>
    <ligand>
        <name>ATP</name>
        <dbReference type="ChEBI" id="CHEBI:30616"/>
    </ligand>
</feature>
<dbReference type="Gene3D" id="1.10.510.10">
    <property type="entry name" value="Transferase(Phosphotransferase) domain 1"/>
    <property type="match status" value="1"/>
</dbReference>
<dbReference type="EC" id="2.7.11.1" evidence="9"/>
<keyword evidence="7" id="KW-0812">Transmembrane</keyword>
<keyword evidence="2 5" id="KW-0547">Nucleotide-binding</keyword>
<keyword evidence="3 9" id="KW-0418">Kinase</keyword>
<evidence type="ECO:0000256" key="5">
    <source>
        <dbReference type="PROSITE-ProRule" id="PRU10141"/>
    </source>
</evidence>
<keyword evidence="7" id="KW-0472">Membrane</keyword>
<dbReference type="PANTHER" id="PTHR43289">
    <property type="entry name" value="MITOGEN-ACTIVATED PROTEIN KINASE KINASE KINASE 20-RELATED"/>
    <property type="match status" value="1"/>
</dbReference>
<gene>
    <name evidence="9" type="ORF">RIF23_11550</name>
</gene>
<organism evidence="9 10">
    <name type="scientific">Lipingzhangella rawalii</name>
    <dbReference type="NCBI Taxonomy" id="2055835"/>
    <lineage>
        <taxon>Bacteria</taxon>
        <taxon>Bacillati</taxon>
        <taxon>Actinomycetota</taxon>
        <taxon>Actinomycetes</taxon>
        <taxon>Streptosporangiales</taxon>
        <taxon>Nocardiopsidaceae</taxon>
        <taxon>Lipingzhangella</taxon>
    </lineage>
</organism>
<name>A0ABU2H6M7_9ACTN</name>
<dbReference type="EMBL" id="JAVLVT010000005">
    <property type="protein sequence ID" value="MDS1270933.1"/>
    <property type="molecule type" value="Genomic_DNA"/>
</dbReference>
<dbReference type="PROSITE" id="PS00108">
    <property type="entry name" value="PROTEIN_KINASE_ST"/>
    <property type="match status" value="1"/>
</dbReference>
<dbReference type="InterPro" id="IPR017441">
    <property type="entry name" value="Protein_kinase_ATP_BS"/>
</dbReference>
<protein>
    <submittedName>
        <fullName evidence="9">Serine/threonine-protein kinase</fullName>
        <ecNumber evidence="9">2.7.11.1</ecNumber>
    </submittedName>
</protein>
<sequence>MTSSTARQALHLDPLLDGDPRQVGPFHLVGRVGSGGMGSVFAARPPQDPAAEGYVAVKLVHAAYAVDPDFRARFAREVELVRRVVGPCVPRFLGADPEAETPWLATEFVAGDTLGAHLKHNGVLAEPLLTSFALGIAEALRGIHAAGIVHRDLKPGNVILAPDGPKVLDFGIARAVGETALTRTGGVVGTPGWIAPEQIQAGEPGPAADVFAWGCLVAQAARNEHAFGPGTGNTLTYRVLREEPDLTGLPEHLRRLVADALAKDPTQRPTAPQLVHALSAHLAGQPAPPEQEAATVGRILHHQWQGIAKRTPTPPPRSRRRRWPLRIAAAGVAVLLLAGLGATGAYLLGYGPGVNPSTSSGVDRSGDDATTAVNEEEQPQLPPEAVQEAVDPTSDYGGRVEVDEDGPAEFILEFNYGADTVAVRPGAHLRIQEIQQTEGGVAFSGEAFTQGIPEIHLHEENFPLLTSEGEILSTEAFELSQSHESYAELPGPEETVPVTLTYPGAPDTGLLVYRDVDEGYEDGPIPSVGVCYDVAAGFHTDYEACV</sequence>
<keyword evidence="10" id="KW-1185">Reference proteome</keyword>
<dbReference type="Pfam" id="PF00069">
    <property type="entry name" value="Pkinase"/>
    <property type="match status" value="1"/>
</dbReference>
<evidence type="ECO:0000256" key="2">
    <source>
        <dbReference type="ARBA" id="ARBA00022741"/>
    </source>
</evidence>
<feature type="domain" description="Protein kinase" evidence="8">
    <location>
        <begin position="26"/>
        <end position="282"/>
    </location>
</feature>
<feature type="region of interest" description="Disordered" evidence="6">
    <location>
        <begin position="357"/>
        <end position="391"/>
    </location>
</feature>
<feature type="transmembrane region" description="Helical" evidence="7">
    <location>
        <begin position="327"/>
        <end position="349"/>
    </location>
</feature>
<dbReference type="PANTHER" id="PTHR43289:SF34">
    <property type="entry name" value="SERINE_THREONINE-PROTEIN KINASE YBDM-RELATED"/>
    <property type="match status" value="1"/>
</dbReference>
<evidence type="ECO:0000256" key="3">
    <source>
        <dbReference type="ARBA" id="ARBA00022777"/>
    </source>
</evidence>
<dbReference type="SMART" id="SM00220">
    <property type="entry name" value="S_TKc"/>
    <property type="match status" value="1"/>
</dbReference>
<dbReference type="InterPro" id="IPR011009">
    <property type="entry name" value="Kinase-like_dom_sf"/>
</dbReference>
<dbReference type="Gene3D" id="3.30.200.20">
    <property type="entry name" value="Phosphorylase Kinase, domain 1"/>
    <property type="match status" value="1"/>
</dbReference>
<dbReference type="Proteomes" id="UP001250214">
    <property type="component" value="Unassembled WGS sequence"/>
</dbReference>
<evidence type="ECO:0000256" key="7">
    <source>
        <dbReference type="SAM" id="Phobius"/>
    </source>
</evidence>
<evidence type="ECO:0000259" key="8">
    <source>
        <dbReference type="PROSITE" id="PS50011"/>
    </source>
</evidence>
<comment type="caution">
    <text evidence="9">The sequence shown here is derived from an EMBL/GenBank/DDBJ whole genome shotgun (WGS) entry which is preliminary data.</text>
</comment>